<feature type="repeat" description="ANK" evidence="2">
    <location>
        <begin position="1127"/>
        <end position="1159"/>
    </location>
</feature>
<feature type="repeat" description="ANK" evidence="2">
    <location>
        <begin position="866"/>
        <end position="898"/>
    </location>
</feature>
<dbReference type="Proteomes" id="UP000182235">
    <property type="component" value="Unassembled WGS sequence"/>
</dbReference>
<dbReference type="Gene3D" id="3.40.50.300">
    <property type="entry name" value="P-loop containing nucleotide triphosphate hydrolases"/>
    <property type="match status" value="1"/>
</dbReference>
<dbReference type="STRING" id="1447872.A0A1J9PS73"/>
<feature type="repeat" description="ANK" evidence="2">
    <location>
        <begin position="1194"/>
        <end position="1222"/>
    </location>
</feature>
<dbReference type="Gene3D" id="1.25.40.20">
    <property type="entry name" value="Ankyrin repeat-containing domain"/>
    <property type="match status" value="3"/>
</dbReference>
<keyword evidence="2" id="KW-0040">ANK repeat</keyword>
<feature type="region of interest" description="Disordered" evidence="3">
    <location>
        <begin position="1"/>
        <end position="63"/>
    </location>
</feature>
<dbReference type="OrthoDB" id="4772757at2759"/>
<dbReference type="SUPFAM" id="SSF48403">
    <property type="entry name" value="Ankyrin repeat"/>
    <property type="match status" value="2"/>
</dbReference>
<feature type="repeat" description="ANK" evidence="2">
    <location>
        <begin position="967"/>
        <end position="999"/>
    </location>
</feature>
<evidence type="ECO:0000256" key="3">
    <source>
        <dbReference type="SAM" id="MobiDB-lite"/>
    </source>
</evidence>
<dbReference type="PANTHER" id="PTHR10039:SF16">
    <property type="entry name" value="GPI INOSITOL-DEACYLASE"/>
    <property type="match status" value="1"/>
</dbReference>
<feature type="compositionally biased region" description="Basic residues" evidence="3">
    <location>
        <begin position="1"/>
        <end position="11"/>
    </location>
</feature>
<evidence type="ECO:0000313" key="5">
    <source>
        <dbReference type="EMBL" id="OJD19086.1"/>
    </source>
</evidence>
<evidence type="ECO:0000256" key="1">
    <source>
        <dbReference type="ARBA" id="ARBA00022737"/>
    </source>
</evidence>
<reference evidence="5 6" key="1">
    <citation type="submission" date="2015-07" db="EMBL/GenBank/DDBJ databases">
        <title>Emmonsia species relationships and genome sequence.</title>
        <authorList>
            <consortium name="The Broad Institute Genomics Platform"/>
            <person name="Cuomo C.A."/>
            <person name="Munoz J.F."/>
            <person name="Imamovic A."/>
            <person name="Priest M.E."/>
            <person name="Young S."/>
            <person name="Clay O.K."/>
            <person name="McEwen J.G."/>
        </authorList>
    </citation>
    <scope>NUCLEOTIDE SEQUENCE [LARGE SCALE GENOMIC DNA]</scope>
    <source>
        <strain evidence="5 6">UAMH 9510</strain>
    </source>
</reference>
<feature type="domain" description="Nephrocystin 3-like N-terminal" evidence="4">
    <location>
        <begin position="319"/>
        <end position="480"/>
    </location>
</feature>
<keyword evidence="6" id="KW-1185">Reference proteome</keyword>
<evidence type="ECO:0000313" key="6">
    <source>
        <dbReference type="Proteomes" id="UP000182235"/>
    </source>
</evidence>
<dbReference type="Pfam" id="PF12796">
    <property type="entry name" value="Ank_2"/>
    <property type="match status" value="3"/>
</dbReference>
<feature type="repeat" description="ANK" evidence="2">
    <location>
        <begin position="1066"/>
        <end position="1098"/>
    </location>
</feature>
<dbReference type="PROSITE" id="PS50297">
    <property type="entry name" value="ANK_REP_REGION"/>
    <property type="match status" value="4"/>
</dbReference>
<feature type="repeat" description="ANK" evidence="2">
    <location>
        <begin position="1003"/>
        <end position="1032"/>
    </location>
</feature>
<dbReference type="InterPro" id="IPR002110">
    <property type="entry name" value="Ankyrin_rpt"/>
</dbReference>
<evidence type="ECO:0000259" key="4">
    <source>
        <dbReference type="Pfam" id="PF24883"/>
    </source>
</evidence>
<proteinExistence type="predicted"/>
<dbReference type="AlphaFoldDB" id="A0A1J9PS73"/>
<feature type="repeat" description="ANK" evidence="2">
    <location>
        <begin position="902"/>
        <end position="931"/>
    </location>
</feature>
<accession>A0A1J9PS73</accession>
<keyword evidence="1" id="KW-0677">Repeat</keyword>
<organism evidence="5 6">
    <name type="scientific">Emergomyces pasteurianus Ep9510</name>
    <dbReference type="NCBI Taxonomy" id="1447872"/>
    <lineage>
        <taxon>Eukaryota</taxon>
        <taxon>Fungi</taxon>
        <taxon>Dikarya</taxon>
        <taxon>Ascomycota</taxon>
        <taxon>Pezizomycotina</taxon>
        <taxon>Eurotiomycetes</taxon>
        <taxon>Eurotiomycetidae</taxon>
        <taxon>Onygenales</taxon>
        <taxon>Ajellomycetaceae</taxon>
        <taxon>Emergomyces</taxon>
    </lineage>
</organism>
<dbReference type="PANTHER" id="PTHR10039">
    <property type="entry name" value="AMELOGENIN"/>
    <property type="match status" value="1"/>
</dbReference>
<sequence length="1269" mass="140674">MEKRQKKHRRFLCCCSTSRDPSPSPPARPSGSTTVVDPAVGKTPSLPISPNPPPPDPPLNGAKGVLVVVDGQKNTPKPNPALKLAIENHIKGLSPSEQEAFRKGASKDDLLARAADLDAQHKESSSFRHHTEKITRVLKFFDQFMAGVTIAIQANPDISSIVVGGVRLVLDIAMRFSEYFDRLTDMISRLTDYLQALEIRGRSEDVRIINATAATYGELLKFCQKANSVFLSDAGGRKSTINIFFNQLWQPFQAVFGEIDSNIQHHLKVVEITANAIQLDWLQNREKSEDKSNFLAWLSGAGVDFDKRHHDIFSKKHPGTADWFLNGKQFKSWVDSPKSSLLWCYGKVGAGKSVLASNVVEHFFGKHLFDETVGVSYIYYHYGDASLQDLSLVVAGTLLPICRKLDEIPDWLNKYKNDGFSPSSVCRTEMFCKVIAQKLDQIILIVDALDECPKKERCQFIRFLDAVLKIPKTKILVTSRKEDNILHSFNDFNNVEVTKIEIQADDIRGDVKTFVAENVRLLRKGSYGKKLHIGDDSLEGVIIHSLTNKFDGMFLWVYLQLEHLCRVSEARQDWRIREELDRLPSGLDETYMRIVHDICSQLEYEKHIALNALMWVLHAKRPLSKKELRYAVTLSSDPDTDQENLNLVDFDFLLGSCKNLVVYEGGFIQLVHYSAKKFMTCTNFGGMKLQLSAIQAAHIANERLVSSCLSCLRHLLRVGLLTSRKEYKELLEFLDDHPCVLYAAWYFDAHIYDYLHGNASITERCLDGIKAVIENSEILTVLRLRLVQPPYPSLQTWRAIKVSVKRMDPKKVIYSTSLIQVQHIREKYASGEPPADALHLVAANGDQDTAIRLIGDGYDINKLNEDGACALYYPCESGHLPMVSLLIERGANVNVACGFYGSPLQAASARGHEAIVRMLLDNGACNDIRSKTGPYHTALDASIQQQNRKIAHLLIDHEIDINARCGRHGTALQVAVAEADHGLVNLLLGKGADVNANVGMFGTPLKIASARADKEMVKLLLDKGANISQGNALQAAAGSSGGTAEVMEVVKLLIEKGAEVNAREGKSDPALAVAASNGRISIVGLLLDKGADIHQEEVLKCAANTSRAMIELLLEKGAGVNAKGESTLEEALSTAVFYHNTNIVKLLLDKGADIHALSDSVLERLISAGNRALVELLVNRGANVNEHGGILGPPLFVASMFDRYDIAEFLLDNGADVNYQKDGGESALEEAFIRGHHLMVGLLLKKGALDIRGRLVRKYLYQDRSMYSR</sequence>
<protein>
    <recommendedName>
        <fullName evidence="4">Nephrocystin 3-like N-terminal domain-containing protein</fullName>
    </recommendedName>
</protein>
<dbReference type="InterPro" id="IPR036770">
    <property type="entry name" value="Ankyrin_rpt-contain_sf"/>
</dbReference>
<gene>
    <name evidence="5" type="ORF">AJ78_00959</name>
</gene>
<dbReference type="SUPFAM" id="SSF52540">
    <property type="entry name" value="P-loop containing nucleoside triphosphate hydrolases"/>
    <property type="match status" value="1"/>
</dbReference>
<dbReference type="EMBL" id="LGRN01000018">
    <property type="protein sequence ID" value="OJD19086.1"/>
    <property type="molecule type" value="Genomic_DNA"/>
</dbReference>
<comment type="caution">
    <text evidence="5">The sequence shown here is derived from an EMBL/GenBank/DDBJ whole genome shotgun (WGS) entry which is preliminary data.</text>
</comment>
<name>A0A1J9PS73_9EURO</name>
<dbReference type="SMART" id="SM00248">
    <property type="entry name" value="ANK"/>
    <property type="match status" value="12"/>
</dbReference>
<dbReference type="InterPro" id="IPR056884">
    <property type="entry name" value="NPHP3-like_N"/>
</dbReference>
<feature type="compositionally biased region" description="Pro residues" evidence="3">
    <location>
        <begin position="47"/>
        <end position="58"/>
    </location>
</feature>
<dbReference type="Pfam" id="PF24883">
    <property type="entry name" value="NPHP3_N"/>
    <property type="match status" value="1"/>
</dbReference>
<evidence type="ECO:0000256" key="2">
    <source>
        <dbReference type="PROSITE-ProRule" id="PRU00023"/>
    </source>
</evidence>
<dbReference type="VEuPathDB" id="FungiDB:AJ78_00959"/>
<dbReference type="InterPro" id="IPR027417">
    <property type="entry name" value="P-loop_NTPase"/>
</dbReference>
<dbReference type="PROSITE" id="PS50088">
    <property type="entry name" value="ANK_REPEAT"/>
    <property type="match status" value="7"/>
</dbReference>